<dbReference type="EMBL" id="JBFOLJ010000002">
    <property type="protein sequence ID" value="KAL2552454.1"/>
    <property type="molecule type" value="Genomic_DNA"/>
</dbReference>
<dbReference type="AlphaFoldDB" id="A0ABD1WS36"/>
<evidence type="ECO:0000313" key="3">
    <source>
        <dbReference type="Proteomes" id="UP001604277"/>
    </source>
</evidence>
<evidence type="ECO:0000256" key="1">
    <source>
        <dbReference type="SAM" id="MobiDB-lite"/>
    </source>
</evidence>
<dbReference type="Proteomes" id="UP001604277">
    <property type="component" value="Unassembled WGS sequence"/>
</dbReference>
<keyword evidence="3" id="KW-1185">Reference proteome</keyword>
<gene>
    <name evidence="2" type="ORF">Fot_06073</name>
</gene>
<evidence type="ECO:0000313" key="2">
    <source>
        <dbReference type="EMBL" id="KAL2552454.1"/>
    </source>
</evidence>
<protein>
    <submittedName>
        <fullName evidence="2">Serine/threonine-protein kinase D6PK-like</fullName>
    </submittedName>
</protein>
<organism evidence="2 3">
    <name type="scientific">Forsythia ovata</name>
    <dbReference type="NCBI Taxonomy" id="205694"/>
    <lineage>
        <taxon>Eukaryota</taxon>
        <taxon>Viridiplantae</taxon>
        <taxon>Streptophyta</taxon>
        <taxon>Embryophyta</taxon>
        <taxon>Tracheophyta</taxon>
        <taxon>Spermatophyta</taxon>
        <taxon>Magnoliopsida</taxon>
        <taxon>eudicotyledons</taxon>
        <taxon>Gunneridae</taxon>
        <taxon>Pentapetalae</taxon>
        <taxon>asterids</taxon>
        <taxon>lamiids</taxon>
        <taxon>Lamiales</taxon>
        <taxon>Oleaceae</taxon>
        <taxon>Forsythieae</taxon>
        <taxon>Forsythia</taxon>
    </lineage>
</organism>
<comment type="caution">
    <text evidence="2">The sequence shown here is derived from an EMBL/GenBank/DDBJ whole genome shotgun (WGS) entry which is preliminary data.</text>
</comment>
<feature type="compositionally biased region" description="Polar residues" evidence="1">
    <location>
        <begin position="44"/>
        <end position="60"/>
    </location>
</feature>
<accession>A0ABD1WS36</accession>
<feature type="region of interest" description="Disordered" evidence="1">
    <location>
        <begin position="30"/>
        <end position="66"/>
    </location>
</feature>
<sequence>MPMNIKEPLVVGTCSLPMSPKSAISVQYHPSSVTETSRPPLVPSTEQHSFEGRSSGSNVIPTDHGMKKTYTQTDSVISSKCSYKTSHFSMRKDGLSDLFTDQLRSNNGKKAISRQWQWK</sequence>
<reference evidence="3" key="1">
    <citation type="submission" date="2024-07" db="EMBL/GenBank/DDBJ databases">
        <title>Two chromosome-level genome assemblies of Korean endemic species Abeliophyllum distichum and Forsythia ovata (Oleaceae).</title>
        <authorList>
            <person name="Jang H."/>
        </authorList>
    </citation>
    <scope>NUCLEOTIDE SEQUENCE [LARGE SCALE GENOMIC DNA]</scope>
</reference>
<proteinExistence type="predicted"/>
<name>A0ABD1WS36_9LAMI</name>